<evidence type="ECO:0000313" key="2">
    <source>
        <dbReference type="Proteomes" id="UP000228948"/>
    </source>
</evidence>
<dbReference type="Proteomes" id="UP000228948">
    <property type="component" value="Chromosome"/>
</dbReference>
<keyword evidence="2" id="KW-1185">Reference proteome</keyword>
<evidence type="ECO:0000313" key="1">
    <source>
        <dbReference type="EMBL" id="ATX66366.1"/>
    </source>
</evidence>
<dbReference type="InterPro" id="IPR027417">
    <property type="entry name" value="P-loop_NTPase"/>
</dbReference>
<dbReference type="AlphaFoldDB" id="A0A2K8KBK2"/>
<dbReference type="KEGG" id="rbg:BG454_11525"/>
<protein>
    <recommendedName>
        <fullName evidence="3">Protein ImuA</fullName>
    </recommendedName>
</protein>
<name>A0A2K8KBK2_9RHOB</name>
<dbReference type="STRING" id="441209.GCA_001870665_02085"/>
<accession>A0A2K8KBK2</accession>
<dbReference type="RefSeq" id="WP_071480872.1">
    <property type="nucleotide sequence ID" value="NZ_CP024899.1"/>
</dbReference>
<dbReference type="SUPFAM" id="SSF52540">
    <property type="entry name" value="P-loop containing nucleoside triphosphate hydrolases"/>
    <property type="match status" value="1"/>
</dbReference>
<proteinExistence type="predicted"/>
<sequence>MSFQSVTLSETPAMQPLAQILRLAPGRTHELCGPARQVLAAWVMAQHPAGTPVIWIRPSWKGNRLHPQALCDWTSPEGLIIVETARESEALGCAEEALRSGAVALVMVELGSPLALTPLRRLHLAAQTGLERRRVQARDSTVMGLILTPENGGSAGVESRWHLAPCPASPRPGDTGFHPAWVLQRLRARTLPPATWTVHKTPGQAALHGIMHKAQ</sequence>
<evidence type="ECO:0008006" key="3">
    <source>
        <dbReference type="Google" id="ProtNLM"/>
    </source>
</evidence>
<reference evidence="1 2" key="1">
    <citation type="submission" date="2017-11" db="EMBL/GenBank/DDBJ databases">
        <title>Revised Sequence and Annotation of the Rhodobaca barguzinensis strain alga05 Genome.</title>
        <authorList>
            <person name="Kopejtka K."/>
            <person name="Tomasch J.M."/>
            <person name="Bunk B."/>
            <person name="Koblizek M."/>
        </authorList>
    </citation>
    <scope>NUCLEOTIDE SEQUENCE [LARGE SCALE GENOMIC DNA]</scope>
    <source>
        <strain evidence="2">alga05</strain>
    </source>
</reference>
<organism evidence="1 2">
    <name type="scientific">Roseinatronobacter bogoriensis subsp. barguzinensis</name>
    <dbReference type="NCBI Taxonomy" id="441209"/>
    <lineage>
        <taxon>Bacteria</taxon>
        <taxon>Pseudomonadati</taxon>
        <taxon>Pseudomonadota</taxon>
        <taxon>Alphaproteobacteria</taxon>
        <taxon>Rhodobacterales</taxon>
        <taxon>Paracoccaceae</taxon>
        <taxon>Roseinatronobacter</taxon>
    </lineage>
</organism>
<gene>
    <name evidence="1" type="ORF">BG454_11525</name>
</gene>
<dbReference type="EMBL" id="CP024899">
    <property type="protein sequence ID" value="ATX66366.1"/>
    <property type="molecule type" value="Genomic_DNA"/>
</dbReference>
<dbReference type="Gene3D" id="3.40.50.300">
    <property type="entry name" value="P-loop containing nucleotide triphosphate hydrolases"/>
    <property type="match status" value="1"/>
</dbReference>
<dbReference type="OrthoDB" id="7630980at2"/>